<evidence type="ECO:0000313" key="3">
    <source>
        <dbReference type="Proteomes" id="UP000192439"/>
    </source>
</evidence>
<keyword evidence="3" id="KW-1185">Reference proteome</keyword>
<dbReference type="AlphaFoldDB" id="A0AB33BK51"/>
<feature type="region of interest" description="Disordered" evidence="1">
    <location>
        <begin position="1"/>
        <end position="28"/>
    </location>
</feature>
<feature type="region of interest" description="Disordered" evidence="1">
    <location>
        <begin position="43"/>
        <end position="65"/>
    </location>
</feature>
<dbReference type="EMBL" id="CP020771">
    <property type="protein sequence ID" value="ARI81052.1"/>
    <property type="molecule type" value="Genomic_DNA"/>
</dbReference>
<evidence type="ECO:0000313" key="2">
    <source>
        <dbReference type="EMBL" id="ARI81052.1"/>
    </source>
</evidence>
<sequence>MWGNGEVGEWGSEGIELKPQNPKTPTPKTCLLTDLKMTMWSQNHGSRWLKSGKGDSPTGKYSRPI</sequence>
<name>A0AB33BK51_MICA7</name>
<proteinExistence type="predicted"/>
<evidence type="ECO:0000256" key="1">
    <source>
        <dbReference type="SAM" id="MobiDB-lite"/>
    </source>
</evidence>
<feature type="compositionally biased region" description="Low complexity" evidence="1">
    <location>
        <begin position="18"/>
        <end position="28"/>
    </location>
</feature>
<accession>A0AB33BK51</accession>
<protein>
    <submittedName>
        <fullName evidence="2">Uncharacterized protein</fullName>
    </submittedName>
</protein>
<reference evidence="2 3" key="1">
    <citation type="journal article" date="2018" name="Harmful Algae">
        <title>The highly heterogeneous methylated genomes and diverse restriction-modification systems of bloom-forming Microcystis.</title>
        <authorList>
            <person name="Zhao L."/>
            <person name="Song Y."/>
            <person name="Li L."/>
            <person name="Gan N."/>
            <person name="Brand J.J."/>
            <person name="Song L."/>
        </authorList>
    </citation>
    <scope>NUCLEOTIDE SEQUENCE [LARGE SCALE GENOMIC DNA]</scope>
    <source>
        <strain evidence="2 3">PCC 7806SL</strain>
    </source>
</reference>
<dbReference type="Proteomes" id="UP000192439">
    <property type="component" value="Chromosome"/>
</dbReference>
<organism evidence="2 3">
    <name type="scientific">Microcystis aeruginosa PCC 7806SL</name>
    <dbReference type="NCBI Taxonomy" id="1903187"/>
    <lineage>
        <taxon>Bacteria</taxon>
        <taxon>Bacillati</taxon>
        <taxon>Cyanobacteriota</taxon>
        <taxon>Cyanophyceae</taxon>
        <taxon>Oscillatoriophycideae</taxon>
        <taxon>Chroococcales</taxon>
        <taxon>Microcystaceae</taxon>
        <taxon>Microcystis</taxon>
    </lineage>
</organism>
<gene>
    <name evidence="2" type="ORF">BH695_1771</name>
</gene>